<comment type="caution">
    <text evidence="5">The sequence shown here is derived from an EMBL/GenBank/DDBJ whole genome shotgun (WGS) entry which is preliminary data.</text>
</comment>
<dbReference type="InterPro" id="IPR044251">
    <property type="entry name" value="LHP1-like"/>
</dbReference>
<feature type="compositionally biased region" description="Polar residues" evidence="3">
    <location>
        <begin position="175"/>
        <end position="185"/>
    </location>
</feature>
<protein>
    <recommendedName>
        <fullName evidence="4">Chromo domain-containing protein</fullName>
    </recommendedName>
</protein>
<comment type="subcellular location">
    <subcellularLocation>
        <location evidence="1">Nucleus</location>
    </subcellularLocation>
</comment>
<evidence type="ECO:0000313" key="5">
    <source>
        <dbReference type="EMBL" id="KAF3447564.1"/>
    </source>
</evidence>
<feature type="compositionally biased region" description="Polar residues" evidence="3">
    <location>
        <begin position="24"/>
        <end position="34"/>
    </location>
</feature>
<dbReference type="Pfam" id="PF00385">
    <property type="entry name" value="Chromo"/>
    <property type="match status" value="1"/>
</dbReference>
<evidence type="ECO:0000256" key="2">
    <source>
        <dbReference type="ARBA" id="ARBA00023242"/>
    </source>
</evidence>
<dbReference type="PANTHER" id="PTHR47240">
    <property type="entry name" value="CHROMO DOMAIN-CONTAINING PROTEIN LHP1"/>
    <property type="match status" value="1"/>
</dbReference>
<sequence length="441" mass="49620">MKVKGGGRRKSWDAITEEDLANDNAPNDSYSSAPSLILLDVQQQQQQQPHDTQHPVLPLPRLEAQPQGDADDDVVDEEDDDNDDADENTERPKLDEGFYEIEAVRRKRVRKGQLQYLIKWRGWPETANTWEPLENLQSCSDVIDAFEESLRLGKHRKRKRKHGTPHTQPKKRQQRSPIATYNGTGVETVDVDKPQPSEALDNLSLTHLPAIPQSKNSYEEEHNKDANNIEVPKKANVENGCVNVSQQIGERRDEIEYDPKLSELKVTTSTNNVDKLAIHFQEAKALEGKGPIEGPKVDCVEPVQSNRSIGAKRRKSGSVKRFKQEPHLCELIAQNATSRTSIVPGGRVELLGVENPDVTGENSSCKNKIDESKNALRITKIIKPIGYSASVTNNVQDVSVTFMAMRSDGREVMVDNKFLKANNPLLLINFYEQHLRYSPTL</sequence>
<dbReference type="InterPro" id="IPR008251">
    <property type="entry name" value="Chromo_shadow_dom"/>
</dbReference>
<dbReference type="GO" id="GO:0000792">
    <property type="term" value="C:heterochromatin"/>
    <property type="evidence" value="ECO:0007669"/>
    <property type="project" value="UniProtKB-ARBA"/>
</dbReference>
<dbReference type="PRINTS" id="PR00504">
    <property type="entry name" value="CHROMODOMAIN"/>
</dbReference>
<dbReference type="CDD" id="cd00024">
    <property type="entry name" value="CD_CSD"/>
    <property type="match status" value="1"/>
</dbReference>
<feature type="compositionally biased region" description="Basic residues" evidence="3">
    <location>
        <begin position="153"/>
        <end position="174"/>
    </location>
</feature>
<accession>A0A8K0H8F9</accession>
<dbReference type="OrthoDB" id="1918685at2759"/>
<dbReference type="GO" id="GO:0005634">
    <property type="term" value="C:nucleus"/>
    <property type="evidence" value="ECO:0007669"/>
    <property type="project" value="UniProtKB-SubCell"/>
</dbReference>
<name>A0A8K0H8F9_9ROSA</name>
<dbReference type="Gene3D" id="2.40.50.40">
    <property type="match status" value="1"/>
</dbReference>
<dbReference type="SMART" id="SM00300">
    <property type="entry name" value="ChSh"/>
    <property type="match status" value="1"/>
</dbReference>
<dbReference type="AlphaFoldDB" id="A0A8K0H8F9"/>
<dbReference type="InterPro" id="IPR023780">
    <property type="entry name" value="Chromo_domain"/>
</dbReference>
<evidence type="ECO:0000256" key="3">
    <source>
        <dbReference type="SAM" id="MobiDB-lite"/>
    </source>
</evidence>
<feature type="region of interest" description="Disordered" evidence="3">
    <location>
        <begin position="153"/>
        <end position="193"/>
    </location>
</feature>
<dbReference type="SUPFAM" id="SSF54160">
    <property type="entry name" value="Chromo domain-like"/>
    <property type="match status" value="1"/>
</dbReference>
<evidence type="ECO:0000259" key="4">
    <source>
        <dbReference type="PROSITE" id="PS50013"/>
    </source>
</evidence>
<keyword evidence="6" id="KW-1185">Reference proteome</keyword>
<dbReference type="PROSITE" id="PS00598">
    <property type="entry name" value="CHROMO_1"/>
    <property type="match status" value="1"/>
</dbReference>
<organism evidence="5 6">
    <name type="scientific">Rhamnella rubrinervis</name>
    <dbReference type="NCBI Taxonomy" id="2594499"/>
    <lineage>
        <taxon>Eukaryota</taxon>
        <taxon>Viridiplantae</taxon>
        <taxon>Streptophyta</taxon>
        <taxon>Embryophyta</taxon>
        <taxon>Tracheophyta</taxon>
        <taxon>Spermatophyta</taxon>
        <taxon>Magnoliopsida</taxon>
        <taxon>eudicotyledons</taxon>
        <taxon>Gunneridae</taxon>
        <taxon>Pentapetalae</taxon>
        <taxon>rosids</taxon>
        <taxon>fabids</taxon>
        <taxon>Rosales</taxon>
        <taxon>Rhamnaceae</taxon>
        <taxon>rhamnoid group</taxon>
        <taxon>Rhamneae</taxon>
        <taxon>Rhamnella</taxon>
    </lineage>
</organism>
<dbReference type="PROSITE" id="PS50013">
    <property type="entry name" value="CHROMO_2"/>
    <property type="match status" value="1"/>
</dbReference>
<dbReference type="InterPro" id="IPR000953">
    <property type="entry name" value="Chromo/chromo_shadow_dom"/>
</dbReference>
<dbReference type="InterPro" id="IPR016197">
    <property type="entry name" value="Chromo-like_dom_sf"/>
</dbReference>
<evidence type="ECO:0000313" key="6">
    <source>
        <dbReference type="Proteomes" id="UP000796880"/>
    </source>
</evidence>
<proteinExistence type="predicted"/>
<feature type="region of interest" description="Disordered" evidence="3">
    <location>
        <begin position="1"/>
        <end position="94"/>
    </location>
</feature>
<dbReference type="CDD" id="cd18982">
    <property type="entry name" value="CSD"/>
    <property type="match status" value="1"/>
</dbReference>
<gene>
    <name evidence="5" type="ORF">FNV43_RR12751</name>
</gene>
<dbReference type="Proteomes" id="UP000796880">
    <property type="component" value="Unassembled WGS sequence"/>
</dbReference>
<feature type="domain" description="Chromo" evidence="4">
    <location>
        <begin position="99"/>
        <end position="158"/>
    </location>
</feature>
<evidence type="ECO:0000256" key="1">
    <source>
        <dbReference type="ARBA" id="ARBA00004123"/>
    </source>
</evidence>
<dbReference type="PANTHER" id="PTHR47240:SF2">
    <property type="entry name" value="CHROMO DOMAIN-CONTAINING PROTEIN LHP1"/>
    <property type="match status" value="1"/>
</dbReference>
<feature type="compositionally biased region" description="Acidic residues" evidence="3">
    <location>
        <begin position="69"/>
        <end position="87"/>
    </location>
</feature>
<dbReference type="InterPro" id="IPR023779">
    <property type="entry name" value="Chromodomain_CS"/>
</dbReference>
<dbReference type="SMART" id="SM00298">
    <property type="entry name" value="CHROMO"/>
    <property type="match status" value="1"/>
</dbReference>
<dbReference type="InterPro" id="IPR017984">
    <property type="entry name" value="Chromo_dom_subgr"/>
</dbReference>
<dbReference type="GO" id="GO:0031507">
    <property type="term" value="P:heterochromatin formation"/>
    <property type="evidence" value="ECO:0007669"/>
    <property type="project" value="InterPro"/>
</dbReference>
<dbReference type="EMBL" id="VOIH02000005">
    <property type="protein sequence ID" value="KAF3447564.1"/>
    <property type="molecule type" value="Genomic_DNA"/>
</dbReference>
<reference evidence="5" key="1">
    <citation type="submission" date="2020-03" db="EMBL/GenBank/DDBJ databases">
        <title>A high-quality chromosome-level genome assembly of a woody plant with both climbing and erect habits, Rhamnella rubrinervis.</title>
        <authorList>
            <person name="Lu Z."/>
            <person name="Yang Y."/>
            <person name="Zhu X."/>
            <person name="Sun Y."/>
        </authorList>
    </citation>
    <scope>NUCLEOTIDE SEQUENCE</scope>
    <source>
        <strain evidence="5">BYM</strain>
        <tissue evidence="5">Leaf</tissue>
    </source>
</reference>
<keyword evidence="2" id="KW-0539">Nucleus</keyword>